<dbReference type="NCBIfam" id="NF006452">
    <property type="entry name" value="PRK08788.1"/>
    <property type="match status" value="1"/>
</dbReference>
<reference evidence="1 2" key="1">
    <citation type="submission" date="2019-09" db="EMBL/GenBank/DDBJ databases">
        <authorList>
            <person name="Cao W.R."/>
        </authorList>
    </citation>
    <scope>NUCLEOTIDE SEQUENCE [LARGE SCALE GENOMIC DNA]</scope>
    <source>
        <strain evidence="2">a4</strain>
    </source>
</reference>
<dbReference type="PANTHER" id="PTHR11941">
    <property type="entry name" value="ENOYL-COA HYDRATASE-RELATED"/>
    <property type="match status" value="1"/>
</dbReference>
<organism evidence="1 2">
    <name type="scientific">Tenacibaculum aiptasiae</name>
    <dbReference type="NCBI Taxonomy" id="426481"/>
    <lineage>
        <taxon>Bacteria</taxon>
        <taxon>Pseudomonadati</taxon>
        <taxon>Bacteroidota</taxon>
        <taxon>Flavobacteriia</taxon>
        <taxon>Flavobacteriales</taxon>
        <taxon>Flavobacteriaceae</taxon>
        <taxon>Tenacibaculum</taxon>
    </lineage>
</organism>
<name>A0A7J5ATG8_9FLAO</name>
<dbReference type="InterPro" id="IPR001753">
    <property type="entry name" value="Enoyl-CoA_hydra/iso"/>
</dbReference>
<dbReference type="InterPro" id="IPR029045">
    <property type="entry name" value="ClpP/crotonase-like_dom_sf"/>
</dbReference>
<dbReference type="Gene3D" id="6.20.390.30">
    <property type="match status" value="1"/>
</dbReference>
<sequence>MKQYENFKVNYYPEHELVLWSIKSEGVPNFSIGILREFNELKKDLKMMFSDNGYPLKYIVSASTHDEVYNMGGDLPYFLKNIKSHNKTALEEYANLCIDAIYNIYNTFDLPVLSIALVEGNAYGGGFECAMAHDIILSHESAKFCLPENKFHLFPGMGAYSFLCRKLNIKTALEVLNTGNVYKAKEVEEMGLVDNIFTNESGIEAVVNYLNKSSFSFKYNHYKCIKRVFPLQKNELGDITNMWVDACMSLESESLRRMELMINAQLRKLKHECKS</sequence>
<dbReference type="PANTHER" id="PTHR11941:SF54">
    <property type="entry name" value="ENOYL-COA HYDRATASE, MITOCHONDRIAL"/>
    <property type="match status" value="1"/>
</dbReference>
<comment type="caution">
    <text evidence="1">The sequence shown here is derived from an EMBL/GenBank/DDBJ whole genome shotgun (WGS) entry which is preliminary data.</text>
</comment>
<dbReference type="Gene3D" id="3.90.226.10">
    <property type="entry name" value="2-enoyl-CoA Hydratase, Chain A, domain 1"/>
    <property type="match status" value="1"/>
</dbReference>
<dbReference type="CDD" id="cd06558">
    <property type="entry name" value="crotonase-like"/>
    <property type="match status" value="1"/>
</dbReference>
<protein>
    <submittedName>
        <fullName evidence="1">Enoyl-CoA hydratase</fullName>
    </submittedName>
</protein>
<dbReference type="OrthoDB" id="9775794at2"/>
<dbReference type="SUPFAM" id="SSF52096">
    <property type="entry name" value="ClpP/crotonase"/>
    <property type="match status" value="1"/>
</dbReference>
<dbReference type="AlphaFoldDB" id="A0A7J5ATG8"/>
<keyword evidence="2" id="KW-1185">Reference proteome</keyword>
<dbReference type="EMBL" id="WAAU01000003">
    <property type="protein sequence ID" value="KAB1160844.1"/>
    <property type="molecule type" value="Genomic_DNA"/>
</dbReference>
<evidence type="ECO:0000313" key="2">
    <source>
        <dbReference type="Proteomes" id="UP000467305"/>
    </source>
</evidence>
<accession>A0A7J5ATG8</accession>
<proteinExistence type="predicted"/>
<dbReference type="Proteomes" id="UP000467305">
    <property type="component" value="Unassembled WGS sequence"/>
</dbReference>
<dbReference type="GO" id="GO:0003824">
    <property type="term" value="F:catalytic activity"/>
    <property type="evidence" value="ECO:0007669"/>
    <property type="project" value="UniProtKB-ARBA"/>
</dbReference>
<gene>
    <name evidence="1" type="ORF">F7018_01760</name>
</gene>
<dbReference type="GO" id="GO:0006635">
    <property type="term" value="P:fatty acid beta-oxidation"/>
    <property type="evidence" value="ECO:0007669"/>
    <property type="project" value="TreeGrafter"/>
</dbReference>
<evidence type="ECO:0000313" key="1">
    <source>
        <dbReference type="EMBL" id="KAB1160844.1"/>
    </source>
</evidence>
<dbReference type="Pfam" id="PF00378">
    <property type="entry name" value="ECH_1"/>
    <property type="match status" value="1"/>
</dbReference>